<accession>A0A7Y9FKW8</accession>
<evidence type="ECO:0000256" key="1">
    <source>
        <dbReference type="ARBA" id="ARBA00009437"/>
    </source>
</evidence>
<name>A0A7Y9FKW8_9SPHN</name>
<dbReference type="PANTHER" id="PTHR30118:SF15">
    <property type="entry name" value="TRANSCRIPTIONAL REGULATORY PROTEIN"/>
    <property type="match status" value="1"/>
</dbReference>
<dbReference type="PANTHER" id="PTHR30118">
    <property type="entry name" value="HTH-TYPE TRANSCRIPTIONAL REGULATOR LEUO-RELATED"/>
    <property type="match status" value="1"/>
</dbReference>
<dbReference type="InterPro" id="IPR037402">
    <property type="entry name" value="YidZ_PBP2"/>
</dbReference>
<dbReference type="EMBL" id="JACCBY010000001">
    <property type="protein sequence ID" value="NYD89200.1"/>
    <property type="molecule type" value="Genomic_DNA"/>
</dbReference>
<proteinExistence type="inferred from homology"/>
<organism evidence="6 7">
    <name type="scientific">Sphingomonas melonis</name>
    <dbReference type="NCBI Taxonomy" id="152682"/>
    <lineage>
        <taxon>Bacteria</taxon>
        <taxon>Pseudomonadati</taxon>
        <taxon>Pseudomonadota</taxon>
        <taxon>Alphaproteobacteria</taxon>
        <taxon>Sphingomonadales</taxon>
        <taxon>Sphingomonadaceae</taxon>
        <taxon>Sphingomonas</taxon>
    </lineage>
</organism>
<dbReference type="Pfam" id="PF00126">
    <property type="entry name" value="HTH_1"/>
    <property type="match status" value="1"/>
</dbReference>
<dbReference type="Gene3D" id="1.10.10.10">
    <property type="entry name" value="Winged helix-like DNA-binding domain superfamily/Winged helix DNA-binding domain"/>
    <property type="match status" value="1"/>
</dbReference>
<dbReference type="PROSITE" id="PS50931">
    <property type="entry name" value="HTH_LYSR"/>
    <property type="match status" value="1"/>
</dbReference>
<comment type="caution">
    <text evidence="6">The sequence shown here is derived from an EMBL/GenBank/DDBJ whole genome shotgun (WGS) entry which is preliminary data.</text>
</comment>
<dbReference type="InterPro" id="IPR000847">
    <property type="entry name" value="LysR_HTH_N"/>
</dbReference>
<dbReference type="RefSeq" id="WP_257015229.1">
    <property type="nucleotide sequence ID" value="NZ_JACCBY010000001.1"/>
</dbReference>
<comment type="similarity">
    <text evidence="1">Belongs to the LysR transcriptional regulatory family.</text>
</comment>
<dbReference type="InterPro" id="IPR036388">
    <property type="entry name" value="WH-like_DNA-bd_sf"/>
</dbReference>
<feature type="domain" description="HTH lysR-type" evidence="5">
    <location>
        <begin position="1"/>
        <end position="54"/>
    </location>
</feature>
<sequence>MLATLAVLLQTRSVTGTARRLGLSQPTVSRSLAELRQILDDPLLVRTNAGMQRTQRAEDLVTPVEQWLASTSALLHAPRLDTASLDRCFRIASTDYGVLTVIAPGLAAITADAPGVRIEIAAFSTDMMQKLASGEIDLVISGLETGHSGVQRRALFADTYTCVMRAGHDLARRDDPLTLDEFFAWSHVGVVVSDLAVDGVEVRLGARGGERRVTVRLPYFHAAPALIAGSDMLMTLPTRAALRFAGSYGLAVRPAPVTIAKLDYRLLWHDRSVRDQATMWLVDLLARHCASAE</sequence>
<keyword evidence="4" id="KW-0804">Transcription</keyword>
<keyword evidence="2" id="KW-0805">Transcription regulation</keyword>
<dbReference type="PRINTS" id="PR00039">
    <property type="entry name" value="HTHLYSR"/>
</dbReference>
<dbReference type="InterPro" id="IPR036390">
    <property type="entry name" value="WH_DNA-bd_sf"/>
</dbReference>
<evidence type="ECO:0000313" key="7">
    <source>
        <dbReference type="Proteomes" id="UP000517753"/>
    </source>
</evidence>
<dbReference type="AlphaFoldDB" id="A0A7Y9FKW8"/>
<evidence type="ECO:0000313" key="6">
    <source>
        <dbReference type="EMBL" id="NYD89200.1"/>
    </source>
</evidence>
<dbReference type="CDD" id="cd08417">
    <property type="entry name" value="PBP2_Nitroaromatics_like"/>
    <property type="match status" value="1"/>
</dbReference>
<evidence type="ECO:0000256" key="2">
    <source>
        <dbReference type="ARBA" id="ARBA00023015"/>
    </source>
</evidence>
<evidence type="ECO:0000259" key="5">
    <source>
        <dbReference type="PROSITE" id="PS50931"/>
    </source>
</evidence>
<gene>
    <name evidence="6" type="ORF">HD841_000969</name>
</gene>
<dbReference type="Pfam" id="PF03466">
    <property type="entry name" value="LysR_substrate"/>
    <property type="match status" value="1"/>
</dbReference>
<keyword evidence="7" id="KW-1185">Reference proteome</keyword>
<reference evidence="6 7" key="1">
    <citation type="submission" date="2020-08" db="EMBL/GenBank/DDBJ databases">
        <title>The Agave Microbiome: Exploring the role of microbial communities in plant adaptations to desert environments.</title>
        <authorList>
            <person name="Partida-Martinez L.P."/>
        </authorList>
    </citation>
    <scope>NUCLEOTIDE SEQUENCE [LARGE SCALE GENOMIC DNA]</scope>
    <source>
        <strain evidence="6 7">AS2.3</strain>
    </source>
</reference>
<dbReference type="SUPFAM" id="SSF53850">
    <property type="entry name" value="Periplasmic binding protein-like II"/>
    <property type="match status" value="1"/>
</dbReference>
<dbReference type="InterPro" id="IPR005119">
    <property type="entry name" value="LysR_subst-bd"/>
</dbReference>
<dbReference type="Gene3D" id="3.40.190.10">
    <property type="entry name" value="Periplasmic binding protein-like II"/>
    <property type="match status" value="2"/>
</dbReference>
<dbReference type="SUPFAM" id="SSF46785">
    <property type="entry name" value="Winged helix' DNA-binding domain"/>
    <property type="match status" value="1"/>
</dbReference>
<keyword evidence="3 6" id="KW-0238">DNA-binding</keyword>
<protein>
    <submittedName>
        <fullName evidence="6">DNA-binding transcriptional LysR family regulator</fullName>
    </submittedName>
</protein>
<dbReference type="GO" id="GO:0003700">
    <property type="term" value="F:DNA-binding transcription factor activity"/>
    <property type="evidence" value="ECO:0007669"/>
    <property type="project" value="InterPro"/>
</dbReference>
<dbReference type="Proteomes" id="UP000517753">
    <property type="component" value="Unassembled WGS sequence"/>
</dbReference>
<evidence type="ECO:0000256" key="3">
    <source>
        <dbReference type="ARBA" id="ARBA00023125"/>
    </source>
</evidence>
<dbReference type="GO" id="GO:0003677">
    <property type="term" value="F:DNA binding"/>
    <property type="evidence" value="ECO:0007669"/>
    <property type="project" value="UniProtKB-KW"/>
</dbReference>
<evidence type="ECO:0000256" key="4">
    <source>
        <dbReference type="ARBA" id="ARBA00023163"/>
    </source>
</evidence>
<dbReference type="InterPro" id="IPR050389">
    <property type="entry name" value="LysR-type_TF"/>
</dbReference>